<keyword evidence="4" id="KW-0964">Secreted</keyword>
<dbReference type="GO" id="GO:0030182">
    <property type="term" value="P:neuron differentiation"/>
    <property type="evidence" value="ECO:0007669"/>
    <property type="project" value="TreeGrafter"/>
</dbReference>
<dbReference type="GO" id="GO:0005109">
    <property type="term" value="F:frizzled binding"/>
    <property type="evidence" value="ECO:0007669"/>
    <property type="project" value="TreeGrafter"/>
</dbReference>
<dbReference type="Pfam" id="PF00110">
    <property type="entry name" value="wnt"/>
    <property type="match status" value="1"/>
</dbReference>
<reference evidence="9" key="1">
    <citation type="submission" date="2020-11" db="EMBL/GenBank/DDBJ databases">
        <authorList>
            <person name="Tran Van P."/>
        </authorList>
    </citation>
    <scope>NUCLEOTIDE SEQUENCE</scope>
</reference>
<proteinExistence type="inferred from homology"/>
<evidence type="ECO:0000313" key="9">
    <source>
        <dbReference type="EMBL" id="CAD7414977.1"/>
    </source>
</evidence>
<dbReference type="GO" id="GO:0005615">
    <property type="term" value="C:extracellular space"/>
    <property type="evidence" value="ECO:0007669"/>
    <property type="project" value="TreeGrafter"/>
</dbReference>
<evidence type="ECO:0000256" key="6">
    <source>
        <dbReference type="ARBA" id="ARBA00022687"/>
    </source>
</evidence>
<dbReference type="GO" id="GO:0005125">
    <property type="term" value="F:cytokine activity"/>
    <property type="evidence" value="ECO:0007669"/>
    <property type="project" value="TreeGrafter"/>
</dbReference>
<comment type="function">
    <text evidence="8">Ligand for members of the frizzled family of seven transmembrane receptors.</text>
</comment>
<dbReference type="PANTHER" id="PTHR12027">
    <property type="entry name" value="WNT RELATED"/>
    <property type="match status" value="1"/>
</dbReference>
<keyword evidence="5" id="KW-0272">Extracellular matrix</keyword>
<keyword evidence="7" id="KW-1015">Disulfide bond</keyword>
<keyword evidence="6 8" id="KW-0879">Wnt signaling pathway</keyword>
<dbReference type="PANTHER" id="PTHR12027:SF99">
    <property type="entry name" value="PROTEIN WNT"/>
    <property type="match status" value="1"/>
</dbReference>
<accession>A0A7R9DI01</accession>
<comment type="subcellular location">
    <subcellularLocation>
        <location evidence="1 8">Secreted</location>
        <location evidence="1 8">Extracellular space</location>
        <location evidence="1 8">Extracellular matrix</location>
    </subcellularLocation>
</comment>
<evidence type="ECO:0000256" key="3">
    <source>
        <dbReference type="ARBA" id="ARBA00022473"/>
    </source>
</evidence>
<evidence type="ECO:0000256" key="4">
    <source>
        <dbReference type="ARBA" id="ARBA00022525"/>
    </source>
</evidence>
<protein>
    <recommendedName>
        <fullName evidence="8">Protein Wnt</fullName>
    </recommendedName>
</protein>
<comment type="similarity">
    <text evidence="2 8">Belongs to the Wnt family.</text>
</comment>
<evidence type="ECO:0000256" key="8">
    <source>
        <dbReference type="RuleBase" id="RU003500"/>
    </source>
</evidence>
<dbReference type="GO" id="GO:0045165">
    <property type="term" value="P:cell fate commitment"/>
    <property type="evidence" value="ECO:0007669"/>
    <property type="project" value="TreeGrafter"/>
</dbReference>
<name>A0A7R9DI01_TIMCR</name>
<sequence>MPSTQHSMTDFTAVTYRERCHQLTYLAPKQQELCARSEGVLPSVGHGARMGIDECQYQFRMSRWNCTTFGNTTSVFGGVLAASQIAGDAGQWAKLVEIGGVDGGRTVIRVQ</sequence>
<dbReference type="AlphaFoldDB" id="A0A7R9DI01"/>
<dbReference type="GO" id="GO:0060070">
    <property type="term" value="P:canonical Wnt signaling pathway"/>
    <property type="evidence" value="ECO:0007669"/>
    <property type="project" value="TreeGrafter"/>
</dbReference>
<evidence type="ECO:0000256" key="7">
    <source>
        <dbReference type="ARBA" id="ARBA00023157"/>
    </source>
</evidence>
<evidence type="ECO:0000256" key="2">
    <source>
        <dbReference type="ARBA" id="ARBA00005683"/>
    </source>
</evidence>
<evidence type="ECO:0000256" key="5">
    <source>
        <dbReference type="ARBA" id="ARBA00022530"/>
    </source>
</evidence>
<evidence type="ECO:0000256" key="1">
    <source>
        <dbReference type="ARBA" id="ARBA00004498"/>
    </source>
</evidence>
<dbReference type="EMBL" id="OC325323">
    <property type="protein sequence ID" value="CAD7414977.1"/>
    <property type="molecule type" value="Genomic_DNA"/>
</dbReference>
<gene>
    <name evidence="9" type="ORF">TCEB3V08_LOCUS12281</name>
</gene>
<organism evidence="9">
    <name type="scientific">Timema cristinae</name>
    <name type="common">Walking stick</name>
    <dbReference type="NCBI Taxonomy" id="61476"/>
    <lineage>
        <taxon>Eukaryota</taxon>
        <taxon>Metazoa</taxon>
        <taxon>Ecdysozoa</taxon>
        <taxon>Arthropoda</taxon>
        <taxon>Hexapoda</taxon>
        <taxon>Insecta</taxon>
        <taxon>Pterygota</taxon>
        <taxon>Neoptera</taxon>
        <taxon>Polyneoptera</taxon>
        <taxon>Phasmatodea</taxon>
        <taxon>Timematodea</taxon>
        <taxon>Timematoidea</taxon>
        <taxon>Timematidae</taxon>
        <taxon>Timema</taxon>
    </lineage>
</organism>
<keyword evidence="3 8" id="KW-0217">Developmental protein</keyword>
<dbReference type="InterPro" id="IPR005817">
    <property type="entry name" value="Wnt"/>
</dbReference>